<dbReference type="InterPro" id="IPR040442">
    <property type="entry name" value="Pyrv_kinase-like_dom_sf"/>
</dbReference>
<dbReference type="InterPro" id="IPR015813">
    <property type="entry name" value="Pyrv/PenolPyrv_kinase-like_dom"/>
</dbReference>
<dbReference type="CDD" id="cd00377">
    <property type="entry name" value="ICL_PEPM"/>
    <property type="match status" value="1"/>
</dbReference>
<dbReference type="InterPro" id="IPR039556">
    <property type="entry name" value="ICL/PEPM"/>
</dbReference>
<dbReference type="PANTHER" id="PTHR42905">
    <property type="entry name" value="PHOSPHOENOLPYRUVATE CARBOXYLASE"/>
    <property type="match status" value="1"/>
</dbReference>
<protein>
    <submittedName>
        <fullName evidence="1">Phosphoenolpyruvate/pyruvate domain-containing protein</fullName>
    </submittedName>
</protein>
<gene>
    <name evidence="1" type="ORF">NA57DRAFT_76198</name>
</gene>
<organism evidence="1 2">
    <name type="scientific">Rhizodiscina lignyota</name>
    <dbReference type="NCBI Taxonomy" id="1504668"/>
    <lineage>
        <taxon>Eukaryota</taxon>
        <taxon>Fungi</taxon>
        <taxon>Dikarya</taxon>
        <taxon>Ascomycota</taxon>
        <taxon>Pezizomycotina</taxon>
        <taxon>Dothideomycetes</taxon>
        <taxon>Pleosporomycetidae</taxon>
        <taxon>Aulographales</taxon>
        <taxon>Rhizodiscinaceae</taxon>
        <taxon>Rhizodiscina</taxon>
    </lineage>
</organism>
<evidence type="ECO:0000313" key="2">
    <source>
        <dbReference type="Proteomes" id="UP000799772"/>
    </source>
</evidence>
<dbReference type="EMBL" id="ML978126">
    <property type="protein sequence ID" value="KAF2098964.1"/>
    <property type="molecule type" value="Genomic_DNA"/>
</dbReference>
<proteinExistence type="predicted"/>
<dbReference type="OrthoDB" id="429143at2759"/>
<keyword evidence="2" id="KW-1185">Reference proteome</keyword>
<dbReference type="GO" id="GO:0003824">
    <property type="term" value="F:catalytic activity"/>
    <property type="evidence" value="ECO:0007669"/>
    <property type="project" value="InterPro"/>
</dbReference>
<dbReference type="SUPFAM" id="SSF51621">
    <property type="entry name" value="Phosphoenolpyruvate/pyruvate domain"/>
    <property type="match status" value="1"/>
</dbReference>
<reference evidence="1" key="1">
    <citation type="journal article" date="2020" name="Stud. Mycol.">
        <title>101 Dothideomycetes genomes: a test case for predicting lifestyles and emergence of pathogens.</title>
        <authorList>
            <person name="Haridas S."/>
            <person name="Albert R."/>
            <person name="Binder M."/>
            <person name="Bloem J."/>
            <person name="Labutti K."/>
            <person name="Salamov A."/>
            <person name="Andreopoulos B."/>
            <person name="Baker S."/>
            <person name="Barry K."/>
            <person name="Bills G."/>
            <person name="Bluhm B."/>
            <person name="Cannon C."/>
            <person name="Castanera R."/>
            <person name="Culley D."/>
            <person name="Daum C."/>
            <person name="Ezra D."/>
            <person name="Gonzalez J."/>
            <person name="Henrissat B."/>
            <person name="Kuo A."/>
            <person name="Liang C."/>
            <person name="Lipzen A."/>
            <person name="Lutzoni F."/>
            <person name="Magnuson J."/>
            <person name="Mondo S."/>
            <person name="Nolan M."/>
            <person name="Ohm R."/>
            <person name="Pangilinan J."/>
            <person name="Park H.-J."/>
            <person name="Ramirez L."/>
            <person name="Alfaro M."/>
            <person name="Sun H."/>
            <person name="Tritt A."/>
            <person name="Yoshinaga Y."/>
            <person name="Zwiers L.-H."/>
            <person name="Turgeon B."/>
            <person name="Goodwin S."/>
            <person name="Spatafora J."/>
            <person name="Crous P."/>
            <person name="Grigoriev I."/>
        </authorList>
    </citation>
    <scope>NUCLEOTIDE SEQUENCE</scope>
    <source>
        <strain evidence="1">CBS 133067</strain>
    </source>
</reference>
<accession>A0A9P4MAQ1</accession>
<dbReference type="PANTHER" id="PTHR42905:SF16">
    <property type="entry name" value="CARBOXYPHOSPHONOENOLPYRUVATE PHOSPHONOMUTASE-LIKE PROTEIN (AFU_ORTHOLOGUE AFUA_5G07230)"/>
    <property type="match status" value="1"/>
</dbReference>
<evidence type="ECO:0000313" key="1">
    <source>
        <dbReference type="EMBL" id="KAF2098964.1"/>
    </source>
</evidence>
<dbReference type="Pfam" id="PF13714">
    <property type="entry name" value="PEP_mutase"/>
    <property type="match status" value="1"/>
</dbReference>
<name>A0A9P4MAQ1_9PEZI</name>
<dbReference type="AlphaFoldDB" id="A0A9P4MAQ1"/>
<sequence length="257" mass="27521">MASTKLNATAKELKALHKPGSPVVFANVWDILSASTLASIPSCKALATASYAVAREYGLEDDDLDMETNLNGVRGIAKVATEHNKPLSVDFQDGYGDKLEDGFAKLLDLGITGANMEDVDKDTGKQYSVEEAVARIERVLKVVKKMGVPDFALNARCDTLVKGGCMDDVITRGKQYLAAGATTVFVWGGSKRGVSRAEVERMVKEFDGRLNVSMKLSPDGLNVAQLSEIGVARISVGPTLQFTAMAALKSEAEKMLT</sequence>
<dbReference type="Proteomes" id="UP000799772">
    <property type="component" value="Unassembled WGS sequence"/>
</dbReference>
<comment type="caution">
    <text evidence="1">The sequence shown here is derived from an EMBL/GenBank/DDBJ whole genome shotgun (WGS) entry which is preliminary data.</text>
</comment>
<dbReference type="Gene3D" id="3.20.20.60">
    <property type="entry name" value="Phosphoenolpyruvate-binding domains"/>
    <property type="match status" value="1"/>
</dbReference>